<dbReference type="InterPro" id="IPR008571">
    <property type="entry name" value="HerA-like"/>
</dbReference>
<proteinExistence type="predicted"/>
<name>A0A0S2ZKZ3_9FUSO</name>
<dbReference type="PANTHER" id="PTHR42957">
    <property type="entry name" value="HELICASE MJ1565-RELATED"/>
    <property type="match status" value="1"/>
</dbReference>
<dbReference type="AlphaFoldDB" id="A0A0S2ZKZ3"/>
<dbReference type="InterPro" id="IPR027417">
    <property type="entry name" value="P-loop_NTPase"/>
</dbReference>
<organism evidence="2">
    <name type="scientific">Fusobacterium hwasookii ChDC F174</name>
    <dbReference type="NCBI Taxonomy" id="1307442"/>
    <lineage>
        <taxon>Bacteria</taxon>
        <taxon>Fusobacteriati</taxon>
        <taxon>Fusobacteriota</taxon>
        <taxon>Fusobacteriia</taxon>
        <taxon>Fusobacteriales</taxon>
        <taxon>Fusobacteriaceae</taxon>
        <taxon>Fusobacterium</taxon>
    </lineage>
</organism>
<feature type="compositionally biased region" description="Polar residues" evidence="1">
    <location>
        <begin position="379"/>
        <end position="393"/>
    </location>
</feature>
<feature type="compositionally biased region" description="Polar residues" evidence="1">
    <location>
        <begin position="336"/>
        <end position="354"/>
    </location>
</feature>
<feature type="compositionally biased region" description="Polar residues" evidence="1">
    <location>
        <begin position="234"/>
        <end position="251"/>
    </location>
</feature>
<dbReference type="Proteomes" id="UP000063275">
    <property type="component" value="Chromosome"/>
</dbReference>
<dbReference type="SUPFAM" id="SSF52540">
    <property type="entry name" value="P-loop containing nucleoside triphosphate hydrolases"/>
    <property type="match status" value="1"/>
</dbReference>
<dbReference type="EMBL" id="CP013331">
    <property type="protein sequence ID" value="ALQ39632.1"/>
    <property type="molecule type" value="Genomic_DNA"/>
</dbReference>
<evidence type="ECO:0000313" key="2">
    <source>
        <dbReference type="EMBL" id="ALQ39632.1"/>
    </source>
</evidence>
<feature type="compositionally biased region" description="Low complexity" evidence="1">
    <location>
        <begin position="394"/>
        <end position="488"/>
    </location>
</feature>
<dbReference type="RefSeq" id="WP_029493215.1">
    <property type="nucleotide sequence ID" value="NZ_ATKF01000052.1"/>
</dbReference>
<feature type="compositionally biased region" description="Low complexity" evidence="1">
    <location>
        <begin position="355"/>
        <end position="378"/>
    </location>
</feature>
<gene>
    <name evidence="2" type="ORF">RN87_03555</name>
</gene>
<feature type="compositionally biased region" description="Low complexity" evidence="1">
    <location>
        <begin position="498"/>
        <end position="514"/>
    </location>
</feature>
<feature type="compositionally biased region" description="Low complexity" evidence="1">
    <location>
        <begin position="272"/>
        <end position="335"/>
    </location>
</feature>
<dbReference type="Gene3D" id="3.40.50.300">
    <property type="entry name" value="P-loop containing nucleotide triphosphate hydrolases"/>
    <property type="match status" value="2"/>
</dbReference>
<accession>A0A0S2ZKZ3</accession>
<feature type="compositionally biased region" description="Low complexity" evidence="1">
    <location>
        <begin position="252"/>
        <end position="263"/>
    </location>
</feature>
<evidence type="ECO:0008006" key="4">
    <source>
        <dbReference type="Google" id="ProtNLM"/>
    </source>
</evidence>
<dbReference type="OrthoDB" id="9806951at2"/>
<dbReference type="KEGG" id="fhw:RN87_03555"/>
<sequence length="1245" mass="138478">MENRELVKEKDRVDLLKQIFENTKLEVTESYSYPAIKEDLSDVILYHIKEVTFEGEEKSPRREAFENVIGMIQNEGVNFIYLILGDKKGVSFYFGLIKESNYNYDLPMPIREMGNNFLKSSIRGNFRGSKIEEVNPEKMKEILEKIETNSENKNLPKKFANVMGTPGINETEDKKSFQGVDRLVDVMLGDEFGLCIIAKPISKKAITKIEDDLYYIHNELSSRSKYSLQDGENKSSSLSDTKGKNDSTTIGTNETNSTNNSETVGASETVGTNESNTKGTSETSGSSESSTKGTSETTGSTKSDTTGSTKTTGTTENKTLSSSETSGTSENKSSGVTKSTNENKSTNIGKSYSENDGTSKSTTDTKGTSSTKGDSSNNLGKSDSRATGESSSFSVTKGNSSSTTTSTGLSNSESFNKSVGTNSSKSTSKSASTGTNSSEGITNSVTSGSSTTSGTNESSTIGTNKTSGTNESSTTGSSTTVSTNKSNTIGSSVSKGVSENTTSGTNESSTETISKGVSQNISRDIYDKKAADYVKYIDEILLPIIDYGKSKGLYLTTTFIFSDKKAQLEKLGNTMKSLYSGKKGNKNPLEFEILDENDKKIEYFKNFQIPECIVEGNKYIADGKILTLKSYLSQNNRVSLGNWYSPNELGLMASLPKKEVVGLALNEEVEFGLNSNTSDSSEEQISLGNLVQSGNEIDVKVSLEKSALNKHIFITGVTGTGKTTTCQNLLLESKLPFLVIEPAKTEYRILMNNKETEDILIFTLGKDDVAPFRLNPFEFFEGESITSRVDMLKAAMEASFDMEAAIPQIIESAMYSCYEDYGWNIDNNKNEKFDNPYDEGVYSFPTLEDLLNKIETEVTKHNFDDRLKKDYIGSITARLQGLLVGSKGQMLNTRRGIDFRELIEKKVVLEIEEIKNGTEKSLIMGFILTNLCEALKAKFKKDKHFKHITLIEEAHRLLSKYSPGDSLNKKNSVETFADMLAEVRKYGESLIIADQIPDKMTPEVLKNTNTKIVHKIFAEDDKEAIGNTISLSKEQKDFLSSLTTGRAIVFSQGWTKALQVQIKQRTNTTSDENIDEDRLKSRVEDFYIENYKKGIFIGTKYEKVSKEDFEFCREFSTNKEAAKIFKEVFEENIDNFKNFKDIAKELVKLSKEKNFWEDIKQILVLKEKDIDLADLEDKYSKYYDIFNENLHKIVFNQFYNVKIENKKIVNDVKNGIEVVFNSGNFRLDTKEEGIKNFRGALKSNL</sequence>
<evidence type="ECO:0000313" key="3">
    <source>
        <dbReference type="Proteomes" id="UP000063275"/>
    </source>
</evidence>
<evidence type="ECO:0000256" key="1">
    <source>
        <dbReference type="SAM" id="MobiDB-lite"/>
    </source>
</evidence>
<dbReference type="PANTHER" id="PTHR42957:SF1">
    <property type="entry name" value="HELICASE MJ1565-RELATED"/>
    <property type="match status" value="1"/>
</dbReference>
<protein>
    <recommendedName>
        <fullName evidence="4">Helicase HerA central domain-containing protein</fullName>
    </recommendedName>
</protein>
<reference evidence="2 3" key="1">
    <citation type="submission" date="2015-11" db="EMBL/GenBank/DDBJ databases">
        <authorList>
            <person name="Zhang Y."/>
            <person name="Guo Z."/>
        </authorList>
    </citation>
    <scope>NUCLEOTIDE SEQUENCE [LARGE SCALE GENOMIC DNA]</scope>
    <source>
        <strain evidence="2 3">ChDC F174</strain>
    </source>
</reference>
<feature type="region of interest" description="Disordered" evidence="1">
    <location>
        <begin position="225"/>
        <end position="516"/>
    </location>
</feature>